<keyword evidence="4" id="KW-1185">Reference proteome</keyword>
<dbReference type="AlphaFoldDB" id="A0A2C5YTR1"/>
<reference evidence="3 4" key="1">
    <citation type="submission" date="2017-06" db="EMBL/GenBank/DDBJ databases">
        <title>Ant-infecting Ophiocordyceps genomes reveal a high diversity of potential behavioral manipulation genes and a possible major role for enterotoxins.</title>
        <authorList>
            <person name="De Bekker C."/>
            <person name="Evans H.C."/>
            <person name="Brachmann A."/>
            <person name="Hughes D.P."/>
        </authorList>
    </citation>
    <scope>NUCLEOTIDE SEQUENCE [LARGE SCALE GENOMIC DNA]</scope>
    <source>
        <strain evidence="3 4">Map16</strain>
    </source>
</reference>
<evidence type="ECO:0000313" key="4">
    <source>
        <dbReference type="Proteomes" id="UP000226431"/>
    </source>
</evidence>
<evidence type="ECO:0000256" key="1">
    <source>
        <dbReference type="SAM" id="MobiDB-lite"/>
    </source>
</evidence>
<gene>
    <name evidence="3" type="ORF">CDD80_5782</name>
</gene>
<sequence length="359" mass="38450">MEGATQCRSVVRARCRSGLLVWITIGVQLVSGAAVGQLMDTRNLYSSPVARWEYGPHARSKSTPSRPLPASEPLDETRVAGRSAGPEDNHGLGALTDHKDNLADGKDHHQLPDLSLWGYPLQGTAPMEPKTSGPARAPGCTSQGVSTPNRDGVVKHCSKSKGPAYNHAAHIDKLSPDGDILSPLGEGYHSSVDFLETVFRKKGIAHGPLCTKVNLPAVFPANGNEASSIVTNATLVANGQMSHEGGTAHPGFQCFDLYTVVATRPCDTNQITCGPLLSSMACYPGAFGKLGKGKGKRGPCAVDMCEDLRMPNNWRENRLLCVKEIPGRRGLLSLVCKQKFETWAGQCSSLDELGNRIWD</sequence>
<protein>
    <submittedName>
        <fullName evidence="3">Uncharacterized protein</fullName>
    </submittedName>
</protein>
<dbReference type="EMBL" id="NJES01000594">
    <property type="protein sequence ID" value="PHH70712.1"/>
    <property type="molecule type" value="Genomic_DNA"/>
</dbReference>
<keyword evidence="2" id="KW-1133">Transmembrane helix</keyword>
<dbReference type="Proteomes" id="UP000226431">
    <property type="component" value="Unassembled WGS sequence"/>
</dbReference>
<organism evidence="3 4">
    <name type="scientific">Ophiocordyceps camponoti-rufipedis</name>
    <dbReference type="NCBI Taxonomy" id="2004952"/>
    <lineage>
        <taxon>Eukaryota</taxon>
        <taxon>Fungi</taxon>
        <taxon>Dikarya</taxon>
        <taxon>Ascomycota</taxon>
        <taxon>Pezizomycotina</taxon>
        <taxon>Sordariomycetes</taxon>
        <taxon>Hypocreomycetidae</taxon>
        <taxon>Hypocreales</taxon>
        <taxon>Ophiocordycipitaceae</taxon>
        <taxon>Ophiocordyceps</taxon>
    </lineage>
</organism>
<evidence type="ECO:0000256" key="2">
    <source>
        <dbReference type="SAM" id="Phobius"/>
    </source>
</evidence>
<feature type="compositionally biased region" description="Polar residues" evidence="1">
    <location>
        <begin position="140"/>
        <end position="149"/>
    </location>
</feature>
<feature type="region of interest" description="Disordered" evidence="1">
    <location>
        <begin position="55"/>
        <end position="153"/>
    </location>
</feature>
<feature type="transmembrane region" description="Helical" evidence="2">
    <location>
        <begin position="19"/>
        <end position="39"/>
    </location>
</feature>
<keyword evidence="2" id="KW-0812">Transmembrane</keyword>
<proteinExistence type="predicted"/>
<accession>A0A2C5YTR1</accession>
<comment type="caution">
    <text evidence="3">The sequence shown here is derived from an EMBL/GenBank/DDBJ whole genome shotgun (WGS) entry which is preliminary data.</text>
</comment>
<evidence type="ECO:0000313" key="3">
    <source>
        <dbReference type="EMBL" id="PHH70712.1"/>
    </source>
</evidence>
<feature type="compositionally biased region" description="Basic and acidic residues" evidence="1">
    <location>
        <begin position="75"/>
        <end position="111"/>
    </location>
</feature>
<keyword evidence="2" id="KW-0472">Membrane</keyword>
<name>A0A2C5YTR1_9HYPO</name>
<dbReference type="OrthoDB" id="4924911at2759"/>